<feature type="region of interest" description="Disordered" evidence="1">
    <location>
        <begin position="60"/>
        <end position="79"/>
    </location>
</feature>
<evidence type="ECO:0000256" key="1">
    <source>
        <dbReference type="SAM" id="MobiDB-lite"/>
    </source>
</evidence>
<accession>A0AAV7N367</accession>
<protein>
    <submittedName>
        <fullName evidence="2">Uncharacterized protein</fullName>
    </submittedName>
</protein>
<organism evidence="2 3">
    <name type="scientific">Pleurodeles waltl</name>
    <name type="common">Iberian ribbed newt</name>
    <dbReference type="NCBI Taxonomy" id="8319"/>
    <lineage>
        <taxon>Eukaryota</taxon>
        <taxon>Metazoa</taxon>
        <taxon>Chordata</taxon>
        <taxon>Craniata</taxon>
        <taxon>Vertebrata</taxon>
        <taxon>Euteleostomi</taxon>
        <taxon>Amphibia</taxon>
        <taxon>Batrachia</taxon>
        <taxon>Caudata</taxon>
        <taxon>Salamandroidea</taxon>
        <taxon>Salamandridae</taxon>
        <taxon>Pleurodelinae</taxon>
        <taxon>Pleurodeles</taxon>
    </lineage>
</organism>
<dbReference type="Proteomes" id="UP001066276">
    <property type="component" value="Chromosome 9"/>
</dbReference>
<comment type="caution">
    <text evidence="2">The sequence shown here is derived from an EMBL/GenBank/DDBJ whole genome shotgun (WGS) entry which is preliminary data.</text>
</comment>
<sequence length="79" mass="8749">MRAHHGGDRVQLHVRRPPQTQRETNQQEEEESLSGEILDGDQETDTETLHPLAVAINALEDDPVSAPLDSETVDNQIAP</sequence>
<feature type="compositionally biased region" description="Basic and acidic residues" evidence="1">
    <location>
        <begin position="1"/>
        <end position="11"/>
    </location>
</feature>
<dbReference type="EMBL" id="JANPWB010000013">
    <property type="protein sequence ID" value="KAJ1109777.1"/>
    <property type="molecule type" value="Genomic_DNA"/>
</dbReference>
<feature type="compositionally biased region" description="Acidic residues" evidence="1">
    <location>
        <begin position="26"/>
        <end position="46"/>
    </location>
</feature>
<proteinExistence type="predicted"/>
<name>A0AAV7N367_PLEWA</name>
<evidence type="ECO:0000313" key="2">
    <source>
        <dbReference type="EMBL" id="KAJ1109777.1"/>
    </source>
</evidence>
<feature type="region of interest" description="Disordered" evidence="1">
    <location>
        <begin position="1"/>
        <end position="50"/>
    </location>
</feature>
<gene>
    <name evidence="2" type="ORF">NDU88_007136</name>
</gene>
<keyword evidence="3" id="KW-1185">Reference proteome</keyword>
<reference evidence="2" key="1">
    <citation type="journal article" date="2022" name="bioRxiv">
        <title>Sequencing and chromosome-scale assembly of the giantPleurodeles waltlgenome.</title>
        <authorList>
            <person name="Brown T."/>
            <person name="Elewa A."/>
            <person name="Iarovenko S."/>
            <person name="Subramanian E."/>
            <person name="Araus A.J."/>
            <person name="Petzold A."/>
            <person name="Susuki M."/>
            <person name="Suzuki K.-i.T."/>
            <person name="Hayashi T."/>
            <person name="Toyoda A."/>
            <person name="Oliveira C."/>
            <person name="Osipova E."/>
            <person name="Leigh N.D."/>
            <person name="Simon A."/>
            <person name="Yun M.H."/>
        </authorList>
    </citation>
    <scope>NUCLEOTIDE SEQUENCE</scope>
    <source>
        <strain evidence="2">20211129_DDA</strain>
        <tissue evidence="2">Liver</tissue>
    </source>
</reference>
<dbReference type="AlphaFoldDB" id="A0AAV7N367"/>
<evidence type="ECO:0000313" key="3">
    <source>
        <dbReference type="Proteomes" id="UP001066276"/>
    </source>
</evidence>